<accession>A0ABS8WQ72</accession>
<evidence type="ECO:0000313" key="1">
    <source>
        <dbReference type="EMBL" id="MCE3215065.1"/>
    </source>
</evidence>
<dbReference type="Proteomes" id="UP000823775">
    <property type="component" value="Unassembled WGS sequence"/>
</dbReference>
<proteinExistence type="predicted"/>
<reference evidence="1 2" key="1">
    <citation type="journal article" date="2021" name="BMC Genomics">
        <title>Datura genome reveals duplications of psychoactive alkaloid biosynthetic genes and high mutation rate following tissue culture.</title>
        <authorList>
            <person name="Rajewski A."/>
            <person name="Carter-House D."/>
            <person name="Stajich J."/>
            <person name="Litt A."/>
        </authorList>
    </citation>
    <scope>NUCLEOTIDE SEQUENCE [LARGE SCALE GENOMIC DNA]</scope>
    <source>
        <strain evidence="1">AR-01</strain>
    </source>
</reference>
<gene>
    <name evidence="1" type="ORF">HAX54_000720</name>
</gene>
<sequence length="127" mass="15297">MMSSRKHIVVKPFPPERPRIRGALRRQVERKVEESNKMKQISKKGVAKEFTTKLAVQAHKSKRHQFLLKQEMRQLLHLWIRRFNTQQDKKASEEIVPFRTYKARWQVELELNKEFTKKRNQNGSENS</sequence>
<protein>
    <submittedName>
        <fullName evidence="1">Uncharacterized protein</fullName>
    </submittedName>
</protein>
<keyword evidence="2" id="KW-1185">Reference proteome</keyword>
<name>A0ABS8WQ72_DATST</name>
<organism evidence="1 2">
    <name type="scientific">Datura stramonium</name>
    <name type="common">Jimsonweed</name>
    <name type="synonym">Common thornapple</name>
    <dbReference type="NCBI Taxonomy" id="4076"/>
    <lineage>
        <taxon>Eukaryota</taxon>
        <taxon>Viridiplantae</taxon>
        <taxon>Streptophyta</taxon>
        <taxon>Embryophyta</taxon>
        <taxon>Tracheophyta</taxon>
        <taxon>Spermatophyta</taxon>
        <taxon>Magnoliopsida</taxon>
        <taxon>eudicotyledons</taxon>
        <taxon>Gunneridae</taxon>
        <taxon>Pentapetalae</taxon>
        <taxon>asterids</taxon>
        <taxon>lamiids</taxon>
        <taxon>Solanales</taxon>
        <taxon>Solanaceae</taxon>
        <taxon>Solanoideae</taxon>
        <taxon>Datureae</taxon>
        <taxon>Datura</taxon>
    </lineage>
</organism>
<comment type="caution">
    <text evidence="1">The sequence shown here is derived from an EMBL/GenBank/DDBJ whole genome shotgun (WGS) entry which is preliminary data.</text>
</comment>
<evidence type="ECO:0000313" key="2">
    <source>
        <dbReference type="Proteomes" id="UP000823775"/>
    </source>
</evidence>
<dbReference type="EMBL" id="JACEIK010010223">
    <property type="protein sequence ID" value="MCE3215065.1"/>
    <property type="molecule type" value="Genomic_DNA"/>
</dbReference>